<comment type="caution">
    <text evidence="2">The sequence shown here is derived from an EMBL/GenBank/DDBJ whole genome shotgun (WGS) entry which is preliminary data.</text>
</comment>
<accession>A0A372LTE3</accession>
<evidence type="ECO:0000313" key="2">
    <source>
        <dbReference type="EMBL" id="RFU71167.1"/>
    </source>
</evidence>
<dbReference type="OrthoDB" id="2353183at2"/>
<dbReference type="InterPro" id="IPR024515">
    <property type="entry name" value="DUF3397"/>
</dbReference>
<protein>
    <submittedName>
        <fullName evidence="2">DUF3397 domain-containing protein</fullName>
    </submittedName>
</protein>
<dbReference type="RefSeq" id="WP_117325392.1">
    <property type="nucleotide sequence ID" value="NZ_QVTE01000008.1"/>
</dbReference>
<evidence type="ECO:0000256" key="1">
    <source>
        <dbReference type="SAM" id="Phobius"/>
    </source>
</evidence>
<dbReference type="Proteomes" id="UP000264541">
    <property type="component" value="Unassembled WGS sequence"/>
</dbReference>
<organism evidence="2 3">
    <name type="scientific">Peribacillus saganii</name>
    <dbReference type="NCBI Taxonomy" id="2303992"/>
    <lineage>
        <taxon>Bacteria</taxon>
        <taxon>Bacillati</taxon>
        <taxon>Bacillota</taxon>
        <taxon>Bacilli</taxon>
        <taxon>Bacillales</taxon>
        <taxon>Bacillaceae</taxon>
        <taxon>Peribacillus</taxon>
    </lineage>
</organism>
<name>A0A372LTE3_9BACI</name>
<evidence type="ECO:0000313" key="3">
    <source>
        <dbReference type="Proteomes" id="UP000264541"/>
    </source>
</evidence>
<feature type="transmembrane region" description="Helical" evidence="1">
    <location>
        <begin position="38"/>
        <end position="60"/>
    </location>
</feature>
<keyword evidence="1" id="KW-0812">Transmembrane</keyword>
<dbReference type="AlphaFoldDB" id="A0A372LTE3"/>
<gene>
    <name evidence="2" type="ORF">D0469_04310</name>
</gene>
<dbReference type="InterPro" id="IPR016945">
    <property type="entry name" value="UCP030092"/>
</dbReference>
<keyword evidence="3" id="KW-1185">Reference proteome</keyword>
<sequence length="130" mass="15158">MTTVFSWLAATFVTIPLLGYIVFFIIAKQITKNHRRSVHLSMDFSTLLFIISVHYLIQAIWGHSLIWLLLLIMLAVASTVVIAHYKVKQEIIIRKVFKGFWRVNFLLFFCIYFCLVIYGMISRISQVLLA</sequence>
<feature type="transmembrane region" description="Helical" evidence="1">
    <location>
        <begin position="6"/>
        <end position="26"/>
    </location>
</feature>
<dbReference type="Pfam" id="PF11877">
    <property type="entry name" value="DUF3397"/>
    <property type="match status" value="1"/>
</dbReference>
<dbReference type="EMBL" id="QVTE01000008">
    <property type="protein sequence ID" value="RFU71167.1"/>
    <property type="molecule type" value="Genomic_DNA"/>
</dbReference>
<dbReference type="PIRSF" id="PIRSF030092">
    <property type="entry name" value="UCP030092"/>
    <property type="match status" value="1"/>
</dbReference>
<keyword evidence="1" id="KW-0472">Membrane</keyword>
<feature type="transmembrane region" description="Helical" evidence="1">
    <location>
        <begin position="99"/>
        <end position="121"/>
    </location>
</feature>
<proteinExistence type="predicted"/>
<feature type="transmembrane region" description="Helical" evidence="1">
    <location>
        <begin position="66"/>
        <end position="87"/>
    </location>
</feature>
<keyword evidence="1" id="KW-1133">Transmembrane helix</keyword>
<reference evidence="2 3" key="1">
    <citation type="submission" date="2018-08" db="EMBL/GenBank/DDBJ databases">
        <title>Bacillus chawlae sp. nov., Bacillus glennii sp. nov., and Bacillus saganii sp. nov. Isolated from the Vehicle Assembly Building at Kennedy Space Center where the Viking Spacecraft were Assembled.</title>
        <authorList>
            <person name="Seuylemezian A."/>
            <person name="Vaishampayan P."/>
        </authorList>
    </citation>
    <scope>NUCLEOTIDE SEQUENCE [LARGE SCALE GENOMIC DNA]</scope>
    <source>
        <strain evidence="2 3">V47-23a</strain>
    </source>
</reference>